<sequence length="98" mass="10694">MFDALGFVRIAALFEDVDDVQKRGAFQADIDERALHAGEDAFDDAQINIADQAMAAVALDVQLADIVLFQNGHTRFLRRDVDEDGFGRTHGVLGDGDS</sequence>
<comment type="caution">
    <text evidence="1">The sequence shown here is derived from an EMBL/GenBank/DDBJ whole genome shotgun (WGS) entry which is preliminary data.</text>
</comment>
<dbReference type="EMBL" id="ACEO02000002">
    <property type="protein sequence ID" value="EFC52868.1"/>
    <property type="molecule type" value="Genomic_DNA"/>
</dbReference>
<accession>A0A9W5N016</accession>
<proteinExistence type="predicted"/>
<dbReference type="AlphaFoldDB" id="A0A9W5N016"/>
<dbReference type="Proteomes" id="UP000004621">
    <property type="component" value="Unassembled WGS sequence"/>
</dbReference>
<protein>
    <submittedName>
        <fullName evidence="1">Uncharacterized protein</fullName>
    </submittedName>
</protein>
<evidence type="ECO:0000313" key="1">
    <source>
        <dbReference type="EMBL" id="EFC52868.1"/>
    </source>
</evidence>
<gene>
    <name evidence="1" type="ORF">NEISUBOT_03704</name>
</gene>
<evidence type="ECO:0000313" key="2">
    <source>
        <dbReference type="Proteomes" id="UP000004621"/>
    </source>
</evidence>
<organism evidence="1 2">
    <name type="scientific">Neisseria subflava NJ9703</name>
    <dbReference type="NCBI Taxonomy" id="546268"/>
    <lineage>
        <taxon>Bacteria</taxon>
        <taxon>Pseudomonadati</taxon>
        <taxon>Pseudomonadota</taxon>
        <taxon>Betaproteobacteria</taxon>
        <taxon>Neisseriales</taxon>
        <taxon>Neisseriaceae</taxon>
        <taxon>Neisseria</taxon>
    </lineage>
</organism>
<reference evidence="1 2" key="1">
    <citation type="submission" date="2010-01" db="EMBL/GenBank/DDBJ databases">
        <authorList>
            <person name="Weinstock G."/>
            <person name="Sodergren E."/>
            <person name="Clifton S."/>
            <person name="Fulton L."/>
            <person name="Fulton B."/>
            <person name="Courtney L."/>
            <person name="Fronick C."/>
            <person name="Harrison M."/>
            <person name="Strong C."/>
            <person name="Farmer C."/>
            <person name="Delahaunty K."/>
            <person name="Markovic C."/>
            <person name="Hall O."/>
            <person name="Minx P."/>
            <person name="Tomlinson C."/>
            <person name="Mitreva M."/>
            <person name="Nelson J."/>
            <person name="Hou S."/>
            <person name="Wollam A."/>
            <person name="Pepin K.H."/>
            <person name="Johnson M."/>
            <person name="Bhonagiri V."/>
            <person name="Nash W.E."/>
            <person name="Warren W."/>
            <person name="Chinwalla A."/>
            <person name="Mardis E.R."/>
            <person name="Wilson R.K."/>
        </authorList>
    </citation>
    <scope>NUCLEOTIDE SEQUENCE [LARGE SCALE GENOMIC DNA]</scope>
    <source>
        <strain evidence="1 2">NJ9703</strain>
    </source>
</reference>
<name>A0A9W5N016_NEISU</name>